<evidence type="ECO:0000256" key="1">
    <source>
        <dbReference type="ARBA" id="ARBA00004123"/>
    </source>
</evidence>
<dbReference type="Gene3D" id="3.30.428.10">
    <property type="entry name" value="HIT-like"/>
    <property type="match status" value="1"/>
</dbReference>
<reference evidence="14 15" key="1">
    <citation type="journal article" date="2007" name="Science">
        <title>The Chlamydomonas genome reveals the evolution of key animal and plant functions.</title>
        <authorList>
            <person name="Merchant S.S."/>
            <person name="Prochnik S.E."/>
            <person name="Vallon O."/>
            <person name="Harris E.H."/>
            <person name="Karpowicz S.J."/>
            <person name="Witman G.B."/>
            <person name="Terry A."/>
            <person name="Salamov A."/>
            <person name="Fritz-Laylin L.K."/>
            <person name="Marechal-Drouard L."/>
            <person name="Marshall W.F."/>
            <person name="Qu L.H."/>
            <person name="Nelson D.R."/>
            <person name="Sanderfoot A.A."/>
            <person name="Spalding M.H."/>
            <person name="Kapitonov V.V."/>
            <person name="Ren Q."/>
            <person name="Ferris P."/>
            <person name="Lindquist E."/>
            <person name="Shapiro H."/>
            <person name="Lucas S.M."/>
            <person name="Grimwood J."/>
            <person name="Schmutz J."/>
            <person name="Cardol P."/>
            <person name="Cerutti H."/>
            <person name="Chanfreau G."/>
            <person name="Chen C.L."/>
            <person name="Cognat V."/>
            <person name="Croft M.T."/>
            <person name="Dent R."/>
            <person name="Dutcher S."/>
            <person name="Fernandez E."/>
            <person name="Fukuzawa H."/>
            <person name="Gonzalez-Ballester D."/>
            <person name="Gonzalez-Halphen D."/>
            <person name="Hallmann A."/>
            <person name="Hanikenne M."/>
            <person name="Hippler M."/>
            <person name="Inwood W."/>
            <person name="Jabbari K."/>
            <person name="Kalanon M."/>
            <person name="Kuras R."/>
            <person name="Lefebvre P.A."/>
            <person name="Lemaire S.D."/>
            <person name="Lobanov A.V."/>
            <person name="Lohr M."/>
            <person name="Manuell A."/>
            <person name="Meier I."/>
            <person name="Mets L."/>
            <person name="Mittag M."/>
            <person name="Mittelmeier T."/>
            <person name="Moroney J.V."/>
            <person name="Moseley J."/>
            <person name="Napoli C."/>
            <person name="Nedelcu A.M."/>
            <person name="Niyogi K."/>
            <person name="Novoselov S.V."/>
            <person name="Paulsen I.T."/>
            <person name="Pazour G."/>
            <person name="Purton S."/>
            <person name="Ral J.P."/>
            <person name="Riano-Pachon D.M."/>
            <person name="Riekhof W."/>
            <person name="Rymarquis L."/>
            <person name="Schroda M."/>
            <person name="Stern D."/>
            <person name="Umen J."/>
            <person name="Willows R."/>
            <person name="Wilson N."/>
            <person name="Zimmer S.L."/>
            <person name="Allmer J."/>
            <person name="Balk J."/>
            <person name="Bisova K."/>
            <person name="Chen C.J."/>
            <person name="Elias M."/>
            <person name="Gendler K."/>
            <person name="Hauser C."/>
            <person name="Lamb M.R."/>
            <person name="Ledford H."/>
            <person name="Long J.C."/>
            <person name="Minagawa J."/>
            <person name="Page M.D."/>
            <person name="Pan J."/>
            <person name="Pootakham W."/>
            <person name="Roje S."/>
            <person name="Rose A."/>
            <person name="Stahlberg E."/>
            <person name="Terauchi A.M."/>
            <person name="Yang P."/>
            <person name="Ball S."/>
            <person name="Bowler C."/>
            <person name="Dieckmann C.L."/>
            <person name="Gladyshev V.N."/>
            <person name="Green P."/>
            <person name="Jorgensen R."/>
            <person name="Mayfield S."/>
            <person name="Mueller-Roeber B."/>
            <person name="Rajamani S."/>
            <person name="Sayre R.T."/>
            <person name="Brokstein P."/>
            <person name="Dubchak I."/>
            <person name="Goodstein D."/>
            <person name="Hornick L."/>
            <person name="Huang Y.W."/>
            <person name="Jhaveri J."/>
            <person name="Luo Y."/>
            <person name="Martinez D."/>
            <person name="Ngau W.C."/>
            <person name="Otillar B."/>
            <person name="Poliakov A."/>
            <person name="Porter A."/>
            <person name="Szajkowski L."/>
            <person name="Werner G."/>
            <person name="Zhou K."/>
            <person name="Grigoriev I.V."/>
            <person name="Rokhsar D.S."/>
            <person name="Grossman A.R."/>
        </authorList>
    </citation>
    <scope>NUCLEOTIDE SEQUENCE [LARGE SCALE GENOMIC DNA]</scope>
    <source>
        <strain evidence="15">CC-503</strain>
    </source>
</reference>
<dbReference type="InterPro" id="IPR008594">
    <property type="entry name" value="DcpS/DCS2"/>
</dbReference>
<dbReference type="InParanoid" id="A0A2K3D9Y9"/>
<evidence type="ECO:0000256" key="5">
    <source>
        <dbReference type="ARBA" id="ARBA00022801"/>
    </source>
</evidence>
<evidence type="ECO:0000256" key="12">
    <source>
        <dbReference type="PIRSR" id="PIRSR028973-1"/>
    </source>
</evidence>
<dbReference type="SUPFAM" id="SSF54197">
    <property type="entry name" value="HIT-like"/>
    <property type="match status" value="1"/>
</dbReference>
<name>A0A2K3D9Y9_CHLRE</name>
<evidence type="ECO:0000256" key="2">
    <source>
        <dbReference type="ARBA" id="ARBA00010208"/>
    </source>
</evidence>
<feature type="binding site" evidence="13">
    <location>
        <position position="167"/>
    </location>
    <ligand>
        <name>substrate</name>
    </ligand>
</feature>
<evidence type="ECO:0000256" key="11">
    <source>
        <dbReference type="ARBA" id="ARBA00056955"/>
    </source>
</evidence>
<dbReference type="Pfam" id="PF11969">
    <property type="entry name" value="DcpS_C"/>
    <property type="match status" value="1"/>
</dbReference>
<dbReference type="AlphaFoldDB" id="A0A2K3D9Y9"/>
<keyword evidence="6" id="KW-0539">Nucleus</keyword>
<feature type="binding site" evidence="13">
    <location>
        <begin position="250"/>
        <end position="261"/>
    </location>
    <ligand>
        <name>substrate</name>
    </ligand>
</feature>
<evidence type="ECO:0000313" key="15">
    <source>
        <dbReference type="Proteomes" id="UP000006906"/>
    </source>
</evidence>
<dbReference type="FunFam" id="3.30.428.10:FF:000006">
    <property type="entry name" value="m7GpppX diphosphatase"/>
    <property type="match status" value="1"/>
</dbReference>
<organism evidence="14 15">
    <name type="scientific">Chlamydomonas reinhardtii</name>
    <name type="common">Chlamydomonas smithii</name>
    <dbReference type="NCBI Taxonomy" id="3055"/>
    <lineage>
        <taxon>Eukaryota</taxon>
        <taxon>Viridiplantae</taxon>
        <taxon>Chlorophyta</taxon>
        <taxon>core chlorophytes</taxon>
        <taxon>Chlorophyceae</taxon>
        <taxon>CS clade</taxon>
        <taxon>Chlamydomonadales</taxon>
        <taxon>Chlamydomonadaceae</taxon>
        <taxon>Chlamydomonas</taxon>
    </lineage>
</organism>
<dbReference type="ExpressionAtlas" id="A0A2K3D9Y9">
    <property type="expression patterns" value="baseline and differential"/>
</dbReference>
<dbReference type="GO" id="GO:0000932">
    <property type="term" value="C:P-body"/>
    <property type="evidence" value="ECO:0000318"/>
    <property type="project" value="GO_Central"/>
</dbReference>
<evidence type="ECO:0000256" key="6">
    <source>
        <dbReference type="ARBA" id="ARBA00023242"/>
    </source>
</evidence>
<dbReference type="EMBL" id="CM008971">
    <property type="protein sequence ID" value="PNW77347.1"/>
    <property type="molecule type" value="Genomic_DNA"/>
</dbReference>
<dbReference type="GeneID" id="5728047"/>
<feature type="binding site" evidence="13">
    <location>
        <position position="189"/>
    </location>
    <ligand>
        <name>substrate</name>
    </ligand>
</feature>
<dbReference type="InterPro" id="IPR011145">
    <property type="entry name" value="Scavenger_mRNA_decap_enz_N"/>
</dbReference>
<comment type="catalytic activity">
    <reaction evidence="10">
        <text>a 5'-end (N(2),N(2),N(7)-trimethyl 5'-triphosphoguanosine)-ribonucleoside in mRNA + H2O = (N(2),N(2),N(7))-trimethyl-GMP + a 5'-end diphospho-ribonucleoside in mRNA + 2 H(+)</text>
        <dbReference type="Rhea" id="RHEA:65384"/>
        <dbReference type="Rhea" id="RHEA-COMP:17165"/>
        <dbReference type="Rhea" id="RHEA-COMP:17171"/>
        <dbReference type="ChEBI" id="CHEBI:15377"/>
        <dbReference type="ChEBI" id="CHEBI:15378"/>
        <dbReference type="ChEBI" id="CHEBI:74434"/>
        <dbReference type="ChEBI" id="CHEBI:167616"/>
        <dbReference type="ChEBI" id="CHEBI:167623"/>
        <dbReference type="EC" id="3.6.1.59"/>
    </reaction>
</comment>
<dbReference type="EC" id="3.6.1.59" evidence="3"/>
<dbReference type="Gene3D" id="3.30.200.40">
    <property type="entry name" value="Scavenger mRNA decapping enzyme, N-terminal domain"/>
    <property type="match status" value="1"/>
</dbReference>
<dbReference type="OMA" id="HVHINPI"/>
<dbReference type="PANTHER" id="PTHR12978:SF0">
    <property type="entry name" value="M7GPPPX DIPHOSPHATASE"/>
    <property type="match status" value="1"/>
</dbReference>
<dbReference type="KEGG" id="cre:CHLRE_10g432650v5"/>
<evidence type="ECO:0000256" key="13">
    <source>
        <dbReference type="PIRSR" id="PIRSR028973-2"/>
    </source>
</evidence>
<accession>A0A2K3D9Y9</accession>
<protein>
    <recommendedName>
        <fullName evidence="4">m7GpppX diphosphatase</fullName>
        <ecNumber evidence="3">3.6.1.59</ecNumber>
    </recommendedName>
    <alternativeName>
        <fullName evidence="8">Decapping scavenger enzyme</fullName>
    </alternativeName>
    <alternativeName>
        <fullName evidence="7">Scavenger mRNA-decapping enzyme DcpS</fullName>
    </alternativeName>
</protein>
<dbReference type="Gramene" id="PNW77347">
    <property type="protein sequence ID" value="PNW77347"/>
    <property type="gene ID" value="CHLRE_10g432650v5"/>
</dbReference>
<dbReference type="InterPro" id="IPR036265">
    <property type="entry name" value="HIT-like_sf"/>
</dbReference>
<comment type="function">
    <text evidence="11">Decapping scavenger enzyme that catalyzes the cleavage of a residual cap structure following the degradation of mRNAs of the 3'-&gt;5' exosome-mediated mRNA decay pathway. Hydrolyzes cap analog structures like 7-methylguanosine nucleoside triphosphate (m7GpppG) and tri-methyl guanosine nucleoside triphosphate (m3(2,2,7)GpppG) with up to 2 nucleotide substrates (small capped oligoribonucleotides) and specifically releases 5'-phosphorylated RNA fragments and 7-methylguanosine monophosphate (m7GMP). Does not hydrolyze unmethylated cap analog (GpppG) and shows no decapping activity on intact m7GpppG-capped mRNA molecules. Does not hydrolyze 7-methylguanosine diphosphate (m7GDP) and tri-methylguanosine diphosphate (m3(2,2,7)GDP) to m(7)GMP and m3(2,2,7)GMP, respectively. May also play a role in the 5'-&gt;3 mRNA decay pathway; m7GDP, the downstream product released by the 5'-&gt;3' mRNA mediated decapping activity, may be also converted by dcs-1 to m7GMP. Binds to m7GpppG and strongly to m7GDP.</text>
</comment>
<evidence type="ECO:0000313" key="14">
    <source>
        <dbReference type="EMBL" id="PNW77347.1"/>
    </source>
</evidence>
<dbReference type="Proteomes" id="UP000006906">
    <property type="component" value="Chromosome 10"/>
</dbReference>
<evidence type="ECO:0000256" key="9">
    <source>
        <dbReference type="ARBA" id="ARBA00048222"/>
    </source>
</evidence>
<gene>
    <name evidence="14" type="ORF">CHLRE_10g432650v5</name>
</gene>
<proteinExistence type="inferred from homology"/>
<dbReference type="PaxDb" id="3055-EDP06444"/>
<comment type="catalytic activity">
    <reaction evidence="9">
        <text>a 5'-end (N(7)-methyl 5'-triphosphoguanosine)-ribonucleoside in mRNA + H2O = N(7)-methyl-GMP + a 5'-end diphospho-ribonucleoside in mRNA + 2 H(+)</text>
        <dbReference type="Rhea" id="RHEA:65388"/>
        <dbReference type="Rhea" id="RHEA-COMP:17165"/>
        <dbReference type="Rhea" id="RHEA-COMP:17167"/>
        <dbReference type="ChEBI" id="CHEBI:15377"/>
        <dbReference type="ChEBI" id="CHEBI:15378"/>
        <dbReference type="ChEBI" id="CHEBI:58285"/>
        <dbReference type="ChEBI" id="CHEBI:156461"/>
        <dbReference type="ChEBI" id="CHEBI:167616"/>
        <dbReference type="EC" id="3.6.1.59"/>
    </reaction>
</comment>
<dbReference type="GO" id="GO:0005634">
    <property type="term" value="C:nucleus"/>
    <property type="evidence" value="ECO:0000318"/>
    <property type="project" value="GO_Central"/>
</dbReference>
<dbReference type="Pfam" id="PF05652">
    <property type="entry name" value="DcpS"/>
    <property type="match status" value="1"/>
</dbReference>
<dbReference type="GO" id="GO:0140932">
    <property type="term" value="F:5'-(N(7)-methyl 5'-triphosphoguanosine)-[mRNA] diphosphatase activity"/>
    <property type="evidence" value="ECO:0007669"/>
    <property type="project" value="UniProtKB-EC"/>
</dbReference>
<dbReference type="GO" id="GO:0000290">
    <property type="term" value="P:deadenylation-dependent decapping of nuclear-transcribed mRNA"/>
    <property type="evidence" value="ECO:0000318"/>
    <property type="project" value="GO_Central"/>
</dbReference>
<evidence type="ECO:0000256" key="3">
    <source>
        <dbReference type="ARBA" id="ARBA00012520"/>
    </source>
</evidence>
<evidence type="ECO:0000256" key="8">
    <source>
        <dbReference type="ARBA" id="ARBA00030609"/>
    </source>
</evidence>
<dbReference type="PIRSF" id="PIRSF028973">
    <property type="entry name" value="Scavenger_mRNA_decap_enz"/>
    <property type="match status" value="1"/>
</dbReference>
<keyword evidence="5" id="KW-0378">Hydrolase</keyword>
<evidence type="ECO:0000256" key="7">
    <source>
        <dbReference type="ARBA" id="ARBA00029885"/>
    </source>
</evidence>
<evidence type="ECO:0000256" key="10">
    <source>
        <dbReference type="ARBA" id="ARBA00050148"/>
    </source>
</evidence>
<sequence>MDVSAADAGSVPSPCSDVSVLVAHGQLTSLKDFVVVEVLSQDPLNKSIALLGRFAGRPDDAVLLLARKPFDAGDLPGLAGPGLELQLDFVNDIYSKYVGQPLPHHSRITVDLIYPATAKHVQKHREQKRIMVTETPELYEQVVLPYIRAIPPARLQWVYNILEKKKEVERLIFEDPDPVNGFMLHPDLKWDQTSSDQLYCLALVARRDLACLRDLTQEHLPLLENLRDKGCQAIQRRYGVAPSCLRVFLHYQPSYYHLHVHFVHVALASPGAAAGKAVLLDDVIDCIKTCGSDVWRRRTLTYQLGEADELWRLLGGGAQQEQQQAEQ</sequence>
<dbReference type="STRING" id="3055.A0A2K3D9Y9"/>
<comment type="subcellular location">
    <subcellularLocation>
        <location evidence="1">Nucleus</location>
    </subcellularLocation>
</comment>
<dbReference type="FunFam" id="3.30.200.40:FF:000003">
    <property type="entry name" value="m7GpppX diphosphatase"/>
    <property type="match status" value="1"/>
</dbReference>
<feature type="active site" description="Nucleophile" evidence="12">
    <location>
        <position position="259"/>
    </location>
</feature>
<dbReference type="PANTHER" id="PTHR12978">
    <property type="entry name" value="HISTIDINE TRIAD HIT PROTEIN MEMBER"/>
    <property type="match status" value="1"/>
</dbReference>
<evidence type="ECO:0000256" key="4">
    <source>
        <dbReference type="ARBA" id="ARBA00015636"/>
    </source>
</evidence>
<dbReference type="SUPFAM" id="SSF102860">
    <property type="entry name" value="mRNA decapping enzyme DcpS N-terminal domain"/>
    <property type="match status" value="1"/>
</dbReference>
<feature type="binding site" evidence="13">
    <location>
        <position position="187"/>
    </location>
    <ligand>
        <name>substrate</name>
    </ligand>
</feature>
<dbReference type="GO" id="GO:0000340">
    <property type="term" value="F:RNA 7-methylguanosine cap binding"/>
    <property type="evidence" value="ECO:0000318"/>
    <property type="project" value="GO_Central"/>
</dbReference>
<dbReference type="OrthoDB" id="10264956at2759"/>
<keyword evidence="15" id="KW-1185">Reference proteome</keyword>
<comment type="similarity">
    <text evidence="2">Belongs to the HIT family.</text>
</comment>
<dbReference type="RefSeq" id="XP_042920066.1">
    <property type="nucleotide sequence ID" value="XM_043066669.1"/>
</dbReference>
<feature type="binding site" evidence="13">
    <location>
        <position position="157"/>
    </location>
    <ligand>
        <name>substrate</name>
    </ligand>
</feature>